<dbReference type="InterPro" id="IPR045384">
    <property type="entry name" value="DUF6527"/>
</dbReference>
<keyword evidence="1" id="KW-0614">Plasmid</keyword>
<dbReference type="KEGG" id="syn:sll6052"/>
<dbReference type="Pfam" id="PF20137">
    <property type="entry name" value="BubE"/>
    <property type="match status" value="1"/>
</dbReference>
<sequence length="131" mass="15625">MLNRFWVWFKLVSRHSIMRWFLVKLGFLKKSELTSRMVNFHPAPEEIMSGEVVIVGDRNHKKWACFRCPSGCGELILLSLNKNQHPSWRVDCDWLNRPTLHPSVRQLNHCQCHFWIKRGVTQWCADSRHNK</sequence>
<evidence type="ECO:0000313" key="1">
    <source>
        <dbReference type="EMBL" id="BAD02109.1"/>
    </source>
</evidence>
<dbReference type="EnsemblBacteria" id="BAD02109">
    <property type="protein sequence ID" value="BAD02109"/>
    <property type="gene ID" value="BAD02109"/>
</dbReference>
<accession>Q6YRV2</accession>
<keyword evidence="2" id="KW-1185">Reference proteome</keyword>
<protein>
    <submittedName>
        <fullName evidence="1">Sll6052 protein</fullName>
    </submittedName>
</protein>
<organism evidence="1 2">
    <name type="scientific">Synechocystis sp. (strain ATCC 27184 / PCC 6803 / Kazusa)</name>
    <dbReference type="NCBI Taxonomy" id="1111708"/>
    <lineage>
        <taxon>Bacteria</taxon>
        <taxon>Bacillati</taxon>
        <taxon>Cyanobacteriota</taxon>
        <taxon>Cyanophyceae</taxon>
        <taxon>Synechococcales</taxon>
        <taxon>Merismopediaceae</taxon>
        <taxon>Synechocystis</taxon>
    </lineage>
</organism>
<reference evidence="1 2" key="1">
    <citation type="journal article" date="2003" name="DNA Res.">
        <title>Structural analysis of four large plasmids harboring in a unicellular cyanobacterium, Synechocystis sp. PCC 6803.</title>
        <authorList>
            <person name="Kaneko T."/>
            <person name="Nakamura Y."/>
            <person name="Sasamoto S."/>
            <person name="Watanabe A."/>
            <person name="Kohara M."/>
            <person name="Matsumoto M."/>
            <person name="Shimpo S."/>
            <person name="Yamada M."/>
            <person name="Tabata S."/>
        </authorList>
    </citation>
    <scope>NUCLEOTIDE SEQUENCE [LARGE SCALE GENOMIC DNA]</scope>
    <source>
        <strain evidence="2">ATCC 27184 / PCC 6803 / Kazusa</strain>
    </source>
</reference>
<dbReference type="AlphaFoldDB" id="Q6YRV2"/>
<geneLocation type="plasmid" evidence="1 2">
    <name>pSYSX</name>
</geneLocation>
<evidence type="ECO:0000313" key="2">
    <source>
        <dbReference type="Proteomes" id="UP000001425"/>
    </source>
</evidence>
<dbReference type="InParanoid" id="Q6YRV2"/>
<name>Q6YRV2_SYNY3</name>
<dbReference type="EMBL" id="AP006585">
    <property type="protein sequence ID" value="BAD02109.1"/>
    <property type="molecule type" value="Genomic_DNA"/>
</dbReference>
<gene>
    <name evidence="1" type="ordered locus">sll6052</name>
</gene>
<proteinExistence type="predicted"/>
<dbReference type="Proteomes" id="UP000001425">
    <property type="component" value="Plasmid pSYSX"/>
</dbReference>